<evidence type="ECO:0000313" key="2">
    <source>
        <dbReference type="Proteomes" id="UP000308730"/>
    </source>
</evidence>
<gene>
    <name evidence="1" type="ORF">EUX98_g3149</name>
</gene>
<dbReference type="SUPFAM" id="SSF52047">
    <property type="entry name" value="RNI-like"/>
    <property type="match status" value="1"/>
</dbReference>
<comment type="caution">
    <text evidence="1">The sequence shown here is derived from an EMBL/GenBank/DDBJ whole genome shotgun (WGS) entry which is preliminary data.</text>
</comment>
<accession>A0A4S4MZT1</accession>
<dbReference type="AlphaFoldDB" id="A0A4S4MZT1"/>
<protein>
    <recommendedName>
        <fullName evidence="3">F-box domain-containing protein</fullName>
    </recommendedName>
</protein>
<dbReference type="EMBL" id="SGPM01000060">
    <property type="protein sequence ID" value="THH31038.1"/>
    <property type="molecule type" value="Genomic_DNA"/>
</dbReference>
<dbReference type="Proteomes" id="UP000308730">
    <property type="component" value="Unassembled WGS sequence"/>
</dbReference>
<dbReference type="Gene3D" id="3.80.10.10">
    <property type="entry name" value="Ribonuclease Inhibitor"/>
    <property type="match status" value="1"/>
</dbReference>
<organism evidence="1 2">
    <name type="scientific">Antrodiella citrinella</name>
    <dbReference type="NCBI Taxonomy" id="2447956"/>
    <lineage>
        <taxon>Eukaryota</taxon>
        <taxon>Fungi</taxon>
        <taxon>Dikarya</taxon>
        <taxon>Basidiomycota</taxon>
        <taxon>Agaricomycotina</taxon>
        <taxon>Agaricomycetes</taxon>
        <taxon>Polyporales</taxon>
        <taxon>Steccherinaceae</taxon>
        <taxon>Antrodiella</taxon>
    </lineage>
</organism>
<sequence length="447" mass="49724">MALTKMAGTHHPLHFRGRVHESRGDKALDRLMKSSVGRIASLSALGLTHRGLSSLFRTLLADPRRSLVNLVELKLSHDWMGVEASAVVLPHLPRLQTLDLLDVTVELQAADIMSFPSLRTANFTSTWYTDDSFRGLIRILQGSPTLERLVIDYTEGAWPSGWSLDGALSGVSVPLHMLDVIIMNSVEPSAVIRIGGALDMPKCSPVFGYVNDWVSGPELLKSQPNAHCHILQSFASCTCQLTIKFLKTHLNTLALILQPVVPEKDRKCRCPTFSVAFQEKPDTLDPFVRLGDAIKSVPNIQSRVMTIYLSLSDLSLISGSDAIEKEWKKLFSSLSSLKELHLLNVSLFDDSLRTLVQTFNADPMIGGELLSVNVEFQASDIATNSLLDEESLNRDGVREILWYALAANCEKLRFLELGPVPVGVCTDEEWCMQWHDILQLLLTRRQE</sequence>
<evidence type="ECO:0000313" key="1">
    <source>
        <dbReference type="EMBL" id="THH31038.1"/>
    </source>
</evidence>
<keyword evidence="2" id="KW-1185">Reference proteome</keyword>
<dbReference type="InterPro" id="IPR032675">
    <property type="entry name" value="LRR_dom_sf"/>
</dbReference>
<name>A0A4S4MZT1_9APHY</name>
<reference evidence="1 2" key="1">
    <citation type="submission" date="2019-02" db="EMBL/GenBank/DDBJ databases">
        <title>Genome sequencing of the rare red list fungi Antrodiella citrinella (Flaviporus citrinellus).</title>
        <authorList>
            <person name="Buettner E."/>
            <person name="Kellner H."/>
        </authorList>
    </citation>
    <scope>NUCLEOTIDE SEQUENCE [LARGE SCALE GENOMIC DNA]</scope>
    <source>
        <strain evidence="1 2">DSM 108506</strain>
    </source>
</reference>
<proteinExistence type="predicted"/>
<evidence type="ECO:0008006" key="3">
    <source>
        <dbReference type="Google" id="ProtNLM"/>
    </source>
</evidence>